<feature type="transmembrane region" description="Helical" evidence="12">
    <location>
        <begin position="1330"/>
        <end position="1350"/>
    </location>
</feature>
<dbReference type="PRINTS" id="PR00237">
    <property type="entry name" value="GPCRRHODOPSN"/>
</dbReference>
<evidence type="ECO:0000256" key="5">
    <source>
        <dbReference type="ARBA" id="ARBA00022737"/>
    </source>
</evidence>
<feature type="transmembrane region" description="Helical" evidence="12">
    <location>
        <begin position="486"/>
        <end position="512"/>
    </location>
</feature>
<feature type="transmembrane region" description="Helical" evidence="12">
    <location>
        <begin position="1231"/>
        <end position="1257"/>
    </location>
</feature>
<keyword evidence="5" id="KW-0677">Repeat</keyword>
<organism evidence="14 15">
    <name type="scientific">Strongyloides stercoralis</name>
    <name type="common">Threadworm</name>
    <dbReference type="NCBI Taxonomy" id="6248"/>
    <lineage>
        <taxon>Eukaryota</taxon>
        <taxon>Metazoa</taxon>
        <taxon>Ecdysozoa</taxon>
        <taxon>Nematoda</taxon>
        <taxon>Chromadorea</taxon>
        <taxon>Rhabditida</taxon>
        <taxon>Tylenchina</taxon>
        <taxon>Panagrolaimomorpha</taxon>
        <taxon>Strongyloidoidea</taxon>
        <taxon>Strongyloididae</taxon>
        <taxon>Strongyloides</taxon>
    </lineage>
</organism>
<dbReference type="GO" id="GO:0007189">
    <property type="term" value="P:adenylate cyclase-activating G protein-coupled receptor signaling pathway"/>
    <property type="evidence" value="ECO:0007669"/>
    <property type="project" value="TreeGrafter"/>
</dbReference>
<dbReference type="PANTHER" id="PTHR24372:SF74">
    <property type="entry name" value="LP13728P"/>
    <property type="match status" value="1"/>
</dbReference>
<dbReference type="AlphaFoldDB" id="A0AAF5DAH8"/>
<comment type="subcellular location">
    <subcellularLocation>
        <location evidence="1">Cell membrane</location>
        <topology evidence="1">Multi-pass membrane protein</topology>
    </subcellularLocation>
</comment>
<dbReference type="InterPro" id="IPR032675">
    <property type="entry name" value="LRR_dom_sf"/>
</dbReference>
<evidence type="ECO:0000256" key="7">
    <source>
        <dbReference type="ARBA" id="ARBA00023040"/>
    </source>
</evidence>
<keyword evidence="14" id="KW-1185">Reference proteome</keyword>
<dbReference type="PROSITE" id="PS50262">
    <property type="entry name" value="G_PROTEIN_RECEP_F1_2"/>
    <property type="match status" value="1"/>
</dbReference>
<dbReference type="Gene3D" id="3.80.10.10">
    <property type="entry name" value="Ribonuclease Inhibitor"/>
    <property type="match status" value="1"/>
</dbReference>
<keyword evidence="6 12" id="KW-1133">Transmembrane helix</keyword>
<keyword evidence="7" id="KW-0297">G-protein coupled receptor</keyword>
<dbReference type="InterPro" id="IPR017452">
    <property type="entry name" value="GPCR_Rhodpsn_7TM"/>
</dbReference>
<feature type="transmembrane region" description="Helical" evidence="12">
    <location>
        <begin position="578"/>
        <end position="596"/>
    </location>
</feature>
<keyword evidence="8 12" id="KW-0472">Membrane</keyword>
<dbReference type="GO" id="GO:0016500">
    <property type="term" value="F:protein-hormone receptor activity"/>
    <property type="evidence" value="ECO:0007669"/>
    <property type="project" value="InterPro"/>
</dbReference>
<evidence type="ECO:0000256" key="6">
    <source>
        <dbReference type="ARBA" id="ARBA00022989"/>
    </source>
</evidence>
<protein>
    <submittedName>
        <fullName evidence="15">Gustatory receptor</fullName>
    </submittedName>
</protein>
<dbReference type="InterPro" id="IPR002131">
    <property type="entry name" value="Gphrmn_rcpt_fam"/>
</dbReference>
<feature type="transmembrane region" description="Helical" evidence="12">
    <location>
        <begin position="1535"/>
        <end position="1552"/>
    </location>
</feature>
<evidence type="ECO:0000256" key="1">
    <source>
        <dbReference type="ARBA" id="ARBA00004651"/>
    </source>
</evidence>
<feature type="transmembrane region" description="Helical" evidence="12">
    <location>
        <begin position="1454"/>
        <end position="1478"/>
    </location>
</feature>
<evidence type="ECO:0000256" key="4">
    <source>
        <dbReference type="ARBA" id="ARBA00022692"/>
    </source>
</evidence>
<dbReference type="GO" id="GO:0009755">
    <property type="term" value="P:hormone-mediated signaling pathway"/>
    <property type="evidence" value="ECO:0007669"/>
    <property type="project" value="TreeGrafter"/>
</dbReference>
<dbReference type="PRINTS" id="PR00373">
    <property type="entry name" value="GLYCHORMONER"/>
</dbReference>
<dbReference type="Pfam" id="PF00001">
    <property type="entry name" value="7tm_1"/>
    <property type="match status" value="1"/>
</dbReference>
<feature type="transmembrane region" description="Helical" evidence="12">
    <location>
        <begin position="616"/>
        <end position="643"/>
    </location>
</feature>
<keyword evidence="10" id="KW-0807">Transducer</keyword>
<accession>A0AAF5DAH8</accession>
<evidence type="ECO:0000256" key="9">
    <source>
        <dbReference type="ARBA" id="ARBA00023170"/>
    </source>
</evidence>
<feature type="transmembrane region" description="Helical" evidence="12">
    <location>
        <begin position="1403"/>
        <end position="1423"/>
    </location>
</feature>
<dbReference type="SUPFAM" id="SSF52058">
    <property type="entry name" value="L domain-like"/>
    <property type="match status" value="1"/>
</dbReference>
<name>A0AAF5DAH8_STRER</name>
<dbReference type="Proteomes" id="UP000035681">
    <property type="component" value="Unplaced"/>
</dbReference>
<dbReference type="WBParaSite" id="TCONS_00009421.p1">
    <property type="protein sequence ID" value="TCONS_00009421.p1"/>
    <property type="gene ID" value="XLOC_007231"/>
</dbReference>
<evidence type="ECO:0000256" key="10">
    <source>
        <dbReference type="ARBA" id="ARBA00023224"/>
    </source>
</evidence>
<feature type="region of interest" description="Disordered" evidence="11">
    <location>
        <begin position="833"/>
        <end position="858"/>
    </location>
</feature>
<feature type="transmembrane region" description="Helical" evidence="12">
    <location>
        <begin position="451"/>
        <end position="474"/>
    </location>
</feature>
<feature type="transmembrane region" description="Helical" evidence="12">
    <location>
        <begin position="1292"/>
        <end position="1310"/>
    </location>
</feature>
<dbReference type="GO" id="GO:0005886">
    <property type="term" value="C:plasma membrane"/>
    <property type="evidence" value="ECO:0007669"/>
    <property type="project" value="UniProtKB-SubCell"/>
</dbReference>
<evidence type="ECO:0000259" key="13">
    <source>
        <dbReference type="PROSITE" id="PS50262"/>
    </source>
</evidence>
<feature type="region of interest" description="Disordered" evidence="11">
    <location>
        <begin position="987"/>
        <end position="1007"/>
    </location>
</feature>
<keyword evidence="9" id="KW-0675">Receptor</keyword>
<feature type="transmembrane region" description="Helical" evidence="12">
    <location>
        <begin position="21"/>
        <end position="36"/>
    </location>
</feature>
<keyword evidence="4 12" id="KW-0812">Transmembrane</keyword>
<feature type="compositionally biased region" description="Acidic residues" evidence="11">
    <location>
        <begin position="987"/>
        <end position="996"/>
    </location>
</feature>
<dbReference type="Gene3D" id="1.20.1070.10">
    <property type="entry name" value="Rhodopsin 7-helix transmembrane proteins"/>
    <property type="match status" value="1"/>
</dbReference>
<dbReference type="InterPro" id="IPR000276">
    <property type="entry name" value="GPCR_Rhodpsn"/>
</dbReference>
<keyword evidence="3" id="KW-0433">Leucine-rich repeat</keyword>
<proteinExistence type="predicted"/>
<evidence type="ECO:0000256" key="12">
    <source>
        <dbReference type="SAM" id="Phobius"/>
    </source>
</evidence>
<dbReference type="PANTHER" id="PTHR24372">
    <property type="entry name" value="GLYCOPROTEIN HORMONE RECEPTOR"/>
    <property type="match status" value="1"/>
</dbReference>
<evidence type="ECO:0000313" key="15">
    <source>
        <dbReference type="WBParaSite" id="TCONS_00009421.p1"/>
    </source>
</evidence>
<feature type="domain" description="G-protein coupled receptors family 1 profile" evidence="13">
    <location>
        <begin position="466"/>
        <end position="713"/>
    </location>
</feature>
<sequence>MSGMEQNAPRSRTYLIKIKKYFIIFFLSFIVAFQIFKDSHYSYNSYIDNEILDKIVLSDVVCKVLIAENKNVGCKYHENKYKCCLYGSDIDSIPQNLTQQLNKLIIFNTSLSNIKYNDLKKYPRLEDLYISHCKNLNIIDGAVFDGLQQLKNLTIINNFNLEEITGVLFKYNFRISRLIVSNNALKRLPGIEMPLQHRSMEIIDFSHNQIEYIGDRHLKNISAKIVKLNNNELKETGSQIFANCKFGKLYMNDNPELKRMSKNVFDKLDHLYLLNLSSTALSELPITGLKKLKRLSIRNTEKIKKLPPILSFTSLEYADFTYPYHCCLFKYAKRIIEKDKETFMNNYNEIQKRVCENNENDKNSRIYRNINDINIERNNLDNDIKNNSDNLITEIFSNLSDDDDKKLINYDEEMKVYDCNNRAVLDFYQNITCNPMPDDLNPCEDIVEYPFLRIVIWIVGILAIVGNIGVWIVLLTVKNKRMKLHYIFMMNLSLADLLTGIYLIILAIMDYLTANEYYNHAVEWQTGWGCMVAGFLSVFASELSIISMFMIAFEIYYNTKYAFYGKLMRAKLAYPMIFFGYSFAITMASLPLFGISSYQRTSICLPLSIQNHWDQFFIIFGLFFNLFAFIGMLLCYVSIIGMVRNLSTPRPEEDRQILIRTGLLIGTDLLCWMPTLFFGITAALHTPLISLTKAKICLIIFYPINSCANPFLYVFLTKVVQKDVKEKALPILSRLSLGPDKSSTSNNSLSRFYNSQPPDQMGLSISSRNSQSKELLTNNDISYLELKTIKINNSETSCNGIIHSPQNYYPRKSSRVSFQDEILMKTFTHSKNCPAHKMSIGPRKRVSAKPEMSDISENSASLNLEEVEKQRENDNNNSKIKFSLKNIYRNALRNTSISSSRRDSGRGESISSWISRPSKGDCTYSALFQAANATALLNMNGYEEEPILREKNRNCEKFNKNKLKNESLEFSDGEQITGYDINYSEGELSDDEDSSSEETTQLSSLPSPSLRLKKKHCCENIKRRAYTLSYTQEISISTLPPRLKRSRTFYIVSFTYIIHTIKIMNSKKKYTTYTTPSCSVKVFKFKEKDRYQINIIDNKKRDNSNNTASMYLSTNDTSKNIKDDENDSLLIDYHKSSNRKASGTTILGETKYAGFSKNLSCITYQLKFNILILNILGFFPFQPKTPRVTGKNKRRKDMLFLILTFLFITLNIYVLKGNINLAITFLNRFGLFYSLTASIIITGIKPLINIIYMIIFIERSKMHIKMLKKMDDLDISFRSAFKVSPNVKPYKIIFILAILITIIITTTLRIVEYAATQQGFRLYHFSKQFIFSLVVIPLLSIWNLIPLLYYEICNRLIRFWCKNLAKNIEKETQNRKFTIRFYYEQFLKITKLQRFMGNTFNPFIFFCLAWSLILLCFTIYLSTEKIDKLVEPLPDLSKKNISEEISRRILTQRVIFTLLWTAVQVVLSLLNIFVICATGMKTNEQTRKIVNAILGIVPIIETESDRFQVQCFIHKMQTQYIWGMNVWRTVPLERTTFFTIVSVIVTYSVLLFKLHESRNITPAIQKGFNITQP</sequence>
<feature type="transmembrane region" description="Helical" evidence="12">
    <location>
        <begin position="532"/>
        <end position="557"/>
    </location>
</feature>
<feature type="transmembrane region" description="Helical" evidence="12">
    <location>
        <begin position="1199"/>
        <end position="1219"/>
    </location>
</feature>
<evidence type="ECO:0000256" key="8">
    <source>
        <dbReference type="ARBA" id="ARBA00023136"/>
    </source>
</evidence>
<keyword evidence="2" id="KW-1003">Cell membrane</keyword>
<dbReference type="SUPFAM" id="SSF81321">
    <property type="entry name" value="Family A G protein-coupled receptor-like"/>
    <property type="match status" value="1"/>
</dbReference>
<dbReference type="GO" id="GO:0008528">
    <property type="term" value="F:G protein-coupled peptide receptor activity"/>
    <property type="evidence" value="ECO:0007669"/>
    <property type="project" value="TreeGrafter"/>
</dbReference>
<evidence type="ECO:0000256" key="11">
    <source>
        <dbReference type="SAM" id="MobiDB-lite"/>
    </source>
</evidence>
<evidence type="ECO:0000313" key="14">
    <source>
        <dbReference type="Proteomes" id="UP000035681"/>
    </source>
</evidence>
<feature type="transmembrane region" description="Helical" evidence="12">
    <location>
        <begin position="663"/>
        <end position="684"/>
    </location>
</feature>
<evidence type="ECO:0000256" key="2">
    <source>
        <dbReference type="ARBA" id="ARBA00022475"/>
    </source>
</evidence>
<feature type="compositionally biased region" description="Low complexity" evidence="11">
    <location>
        <begin position="997"/>
        <end position="1007"/>
    </location>
</feature>
<evidence type="ECO:0000256" key="3">
    <source>
        <dbReference type="ARBA" id="ARBA00022614"/>
    </source>
</evidence>
<reference evidence="15" key="1">
    <citation type="submission" date="2024-02" db="UniProtKB">
        <authorList>
            <consortium name="WormBaseParasite"/>
        </authorList>
    </citation>
    <scope>IDENTIFICATION</scope>
</reference>